<dbReference type="EMBL" id="SFBI01000035">
    <property type="protein sequence ID" value="TRU41523.1"/>
    <property type="molecule type" value="Genomic_DNA"/>
</dbReference>
<dbReference type="Pfam" id="PF00903">
    <property type="entry name" value="Glyoxalase"/>
    <property type="match status" value="1"/>
</dbReference>
<dbReference type="Gene3D" id="3.10.180.10">
    <property type="entry name" value="2,3-Dihydroxybiphenyl 1,2-Dioxygenase, domain 1"/>
    <property type="match status" value="1"/>
</dbReference>
<dbReference type="AlphaFoldDB" id="A0A552F479"/>
<evidence type="ECO:0000259" key="1">
    <source>
        <dbReference type="PROSITE" id="PS51819"/>
    </source>
</evidence>
<dbReference type="InterPro" id="IPR029068">
    <property type="entry name" value="Glyas_Bleomycin-R_OHBP_Dase"/>
</dbReference>
<protein>
    <recommendedName>
        <fullName evidence="1">VOC domain-containing protein</fullName>
    </recommendedName>
</protein>
<sequence>MMSQLKSLFHCNINVTSLDVSLPFYEMIGFKVIIDFREGMSSSPLARALGLSHAVLRGVHLSTDGDLDKTRIDLVEFQEPATEGKPYPHLHHTGINRVSIRVDNLEELYENLKSQGVKFLSEPITLPGTKDFTFVCFPDPDGTILQFVEGDLS</sequence>
<dbReference type="InterPro" id="IPR037523">
    <property type="entry name" value="VOC_core"/>
</dbReference>
<gene>
    <name evidence="2" type="ORF">EWV92_03180</name>
</gene>
<reference evidence="2 3" key="1">
    <citation type="submission" date="2019-01" db="EMBL/GenBank/DDBJ databases">
        <title>Coherence of Microcystis species and biogeography revealed through population genomics.</title>
        <authorList>
            <person name="Perez-Carrascal O.M."/>
            <person name="Terrat Y."/>
            <person name="Giani A."/>
            <person name="Fortin N."/>
            <person name="Tromas N."/>
            <person name="Shapiro B.J."/>
        </authorList>
    </citation>
    <scope>NUCLEOTIDE SEQUENCE [LARGE SCALE GENOMIC DNA]</scope>
    <source>
        <strain evidence="2">Ma_MB_S_20031200_S102</strain>
    </source>
</reference>
<proteinExistence type="predicted"/>
<dbReference type="Proteomes" id="UP000317708">
    <property type="component" value="Unassembled WGS sequence"/>
</dbReference>
<organism evidence="2 3">
    <name type="scientific">Microcystis aeruginosa Ma_MB_S_20031200_S102</name>
    <dbReference type="NCBI Taxonomy" id="2486254"/>
    <lineage>
        <taxon>Bacteria</taxon>
        <taxon>Bacillati</taxon>
        <taxon>Cyanobacteriota</taxon>
        <taxon>Cyanophyceae</taxon>
        <taxon>Oscillatoriophycideae</taxon>
        <taxon>Chroococcales</taxon>
        <taxon>Microcystaceae</taxon>
        <taxon>Microcystis</taxon>
    </lineage>
</organism>
<evidence type="ECO:0000313" key="2">
    <source>
        <dbReference type="EMBL" id="TRU41523.1"/>
    </source>
</evidence>
<comment type="caution">
    <text evidence="2">The sequence shown here is derived from an EMBL/GenBank/DDBJ whole genome shotgun (WGS) entry which is preliminary data.</text>
</comment>
<dbReference type="PROSITE" id="PS51819">
    <property type="entry name" value="VOC"/>
    <property type="match status" value="1"/>
</dbReference>
<name>A0A552F479_MICAE</name>
<dbReference type="InterPro" id="IPR004360">
    <property type="entry name" value="Glyas_Fos-R_dOase_dom"/>
</dbReference>
<evidence type="ECO:0000313" key="3">
    <source>
        <dbReference type="Proteomes" id="UP000317708"/>
    </source>
</evidence>
<dbReference type="SUPFAM" id="SSF54593">
    <property type="entry name" value="Glyoxalase/Bleomycin resistance protein/Dihydroxybiphenyl dioxygenase"/>
    <property type="match status" value="1"/>
</dbReference>
<accession>A0A552F479</accession>
<feature type="domain" description="VOC" evidence="1">
    <location>
        <begin position="7"/>
        <end position="150"/>
    </location>
</feature>